<dbReference type="AlphaFoldDB" id="A0A974DV11"/>
<accession>A0A974DV11</accession>
<proteinExistence type="predicted"/>
<organism evidence="2 3">
    <name type="scientific">Xenopus laevis</name>
    <name type="common">African clawed frog</name>
    <dbReference type="NCBI Taxonomy" id="8355"/>
    <lineage>
        <taxon>Eukaryota</taxon>
        <taxon>Metazoa</taxon>
        <taxon>Chordata</taxon>
        <taxon>Craniata</taxon>
        <taxon>Vertebrata</taxon>
        <taxon>Euteleostomi</taxon>
        <taxon>Amphibia</taxon>
        <taxon>Batrachia</taxon>
        <taxon>Anura</taxon>
        <taxon>Pipoidea</taxon>
        <taxon>Pipidae</taxon>
        <taxon>Xenopodinae</taxon>
        <taxon>Xenopus</taxon>
        <taxon>Xenopus</taxon>
    </lineage>
</organism>
<dbReference type="EMBL" id="CM004467">
    <property type="protein sequence ID" value="OCT97347.1"/>
    <property type="molecule type" value="Genomic_DNA"/>
</dbReference>
<gene>
    <name evidence="2" type="ORF">XELAEV_18009577mg</name>
</gene>
<protein>
    <submittedName>
        <fullName evidence="2">Uncharacterized protein</fullName>
    </submittedName>
</protein>
<reference evidence="3" key="1">
    <citation type="journal article" date="2016" name="Nature">
        <title>Genome evolution in the allotetraploid frog Xenopus laevis.</title>
        <authorList>
            <person name="Session A.M."/>
            <person name="Uno Y."/>
            <person name="Kwon T."/>
            <person name="Chapman J.A."/>
            <person name="Toyoda A."/>
            <person name="Takahashi S."/>
            <person name="Fukui A."/>
            <person name="Hikosaka A."/>
            <person name="Suzuki A."/>
            <person name="Kondo M."/>
            <person name="van Heeringen S.J."/>
            <person name="Quigley I."/>
            <person name="Heinz S."/>
            <person name="Ogino H."/>
            <person name="Ochi H."/>
            <person name="Hellsten U."/>
            <person name="Lyons J.B."/>
            <person name="Simakov O."/>
            <person name="Putnam N."/>
            <person name="Stites J."/>
            <person name="Kuroki Y."/>
            <person name="Tanaka T."/>
            <person name="Michiue T."/>
            <person name="Watanabe M."/>
            <person name="Bogdanovic O."/>
            <person name="Lister R."/>
            <person name="Georgiou G."/>
            <person name="Paranjpe S.S."/>
            <person name="van Kruijsbergen I."/>
            <person name="Shu S."/>
            <person name="Carlson J."/>
            <person name="Kinoshita T."/>
            <person name="Ohta Y."/>
            <person name="Mawaribuchi S."/>
            <person name="Jenkins J."/>
            <person name="Grimwood J."/>
            <person name="Schmutz J."/>
            <person name="Mitros T."/>
            <person name="Mozaffari S.V."/>
            <person name="Suzuki Y."/>
            <person name="Haramoto Y."/>
            <person name="Yamamoto T.S."/>
            <person name="Takagi C."/>
            <person name="Heald R."/>
            <person name="Miller K."/>
            <person name="Haudenschild C."/>
            <person name="Kitzman J."/>
            <person name="Nakayama T."/>
            <person name="Izutsu Y."/>
            <person name="Robert J."/>
            <person name="Fortriede J."/>
            <person name="Burns K."/>
            <person name="Lotay V."/>
            <person name="Karimi K."/>
            <person name="Yasuoka Y."/>
            <person name="Dichmann D.S."/>
            <person name="Flajnik M.F."/>
            <person name="Houston D.W."/>
            <person name="Shendure J."/>
            <person name="DuPasquier L."/>
            <person name="Vize P.D."/>
            <person name="Zorn A.M."/>
            <person name="Ito M."/>
            <person name="Marcotte E.M."/>
            <person name="Wallingford J.B."/>
            <person name="Ito Y."/>
            <person name="Asashima M."/>
            <person name="Ueno N."/>
            <person name="Matsuda Y."/>
            <person name="Veenstra G.J."/>
            <person name="Fujiyama A."/>
            <person name="Harland R.M."/>
            <person name="Taira M."/>
            <person name="Rokhsar D.S."/>
        </authorList>
    </citation>
    <scope>NUCLEOTIDE SEQUENCE [LARGE SCALE GENOMIC DNA]</scope>
    <source>
        <strain evidence="3">J</strain>
    </source>
</reference>
<name>A0A974DV11_XENLA</name>
<feature type="coiled-coil region" evidence="1">
    <location>
        <begin position="64"/>
        <end position="91"/>
    </location>
</feature>
<keyword evidence="1" id="KW-0175">Coiled coil</keyword>
<dbReference type="Proteomes" id="UP000694892">
    <property type="component" value="Chromosome 1S"/>
</dbReference>
<evidence type="ECO:0000313" key="3">
    <source>
        <dbReference type="Proteomes" id="UP000694892"/>
    </source>
</evidence>
<sequence>MTVISFLDSEDSQWIYTKEEGICEMTDLERMRKEIIGEIKWASYDYCMARDCLEFTRWWKIRLMAEVLQDKMKAKAQLKSLYKQLEEINRAIFRKFIDIKRAHKPPAPSQFTRYHVSMHLCVGDLHDTEVSEPFSIPPAVPPLQYTKIPPVRCPLTPKIWFHRQEHP</sequence>
<evidence type="ECO:0000256" key="1">
    <source>
        <dbReference type="SAM" id="Coils"/>
    </source>
</evidence>
<evidence type="ECO:0000313" key="2">
    <source>
        <dbReference type="EMBL" id="OCT97347.1"/>
    </source>
</evidence>